<keyword evidence="3" id="KW-1185">Reference proteome</keyword>
<evidence type="ECO:0000313" key="2">
    <source>
        <dbReference type="EMBL" id="KAH1030162.1"/>
    </source>
</evidence>
<keyword evidence="1" id="KW-1133">Transmembrane helix</keyword>
<feature type="transmembrane region" description="Helical" evidence="1">
    <location>
        <begin position="18"/>
        <end position="48"/>
    </location>
</feature>
<proteinExistence type="predicted"/>
<reference evidence="2 3" key="1">
    <citation type="journal article" date="2021" name="Plant Biotechnol. J.">
        <title>Multi-omics assisted identification of the key and species-specific regulatory components of drought-tolerant mechanisms in Gossypium stocksii.</title>
        <authorList>
            <person name="Yu D."/>
            <person name="Ke L."/>
            <person name="Zhang D."/>
            <person name="Wu Y."/>
            <person name="Sun Y."/>
            <person name="Mei J."/>
            <person name="Sun J."/>
            <person name="Sun Y."/>
        </authorList>
    </citation>
    <scope>NUCLEOTIDE SEQUENCE [LARGE SCALE GENOMIC DNA]</scope>
    <source>
        <strain evidence="3">cv. E1</strain>
        <tissue evidence="2">Leaf</tissue>
    </source>
</reference>
<comment type="caution">
    <text evidence="2">The sequence shown here is derived from an EMBL/GenBank/DDBJ whole genome shotgun (WGS) entry which is preliminary data.</text>
</comment>
<accession>A0A9D3U5B1</accession>
<name>A0A9D3U5B1_9ROSI</name>
<keyword evidence="1" id="KW-0472">Membrane</keyword>
<dbReference type="Proteomes" id="UP000828251">
    <property type="component" value="Unassembled WGS sequence"/>
</dbReference>
<gene>
    <name evidence="2" type="ORF">J1N35_046212</name>
</gene>
<feature type="non-terminal residue" evidence="2">
    <location>
        <position position="1"/>
    </location>
</feature>
<dbReference type="AlphaFoldDB" id="A0A9D3U5B1"/>
<dbReference type="EMBL" id="JAIQCV010000110">
    <property type="protein sequence ID" value="KAH1030162.1"/>
    <property type="molecule type" value="Genomic_DNA"/>
</dbReference>
<evidence type="ECO:0000256" key="1">
    <source>
        <dbReference type="SAM" id="Phobius"/>
    </source>
</evidence>
<evidence type="ECO:0000313" key="3">
    <source>
        <dbReference type="Proteomes" id="UP000828251"/>
    </source>
</evidence>
<keyword evidence="1" id="KW-0812">Transmembrane</keyword>
<organism evidence="2 3">
    <name type="scientific">Gossypium stocksii</name>
    <dbReference type="NCBI Taxonomy" id="47602"/>
    <lineage>
        <taxon>Eukaryota</taxon>
        <taxon>Viridiplantae</taxon>
        <taxon>Streptophyta</taxon>
        <taxon>Embryophyta</taxon>
        <taxon>Tracheophyta</taxon>
        <taxon>Spermatophyta</taxon>
        <taxon>Magnoliopsida</taxon>
        <taxon>eudicotyledons</taxon>
        <taxon>Gunneridae</taxon>
        <taxon>Pentapetalae</taxon>
        <taxon>rosids</taxon>
        <taxon>malvids</taxon>
        <taxon>Malvales</taxon>
        <taxon>Malvaceae</taxon>
        <taxon>Malvoideae</taxon>
        <taxon>Gossypium</taxon>
    </lineage>
</organism>
<sequence length="90" mass="10186">TIPILRIIMDPFASATTYVAILIVNVATIVVDSIVNVVAILMVLILSYTKPFSSHLRRWYECIFPILDMYGAAYVLTKCKPINSFDKQFD</sequence>
<protein>
    <submittedName>
        <fullName evidence="2">Uncharacterized protein</fullName>
    </submittedName>
</protein>